<comment type="caution">
    <text evidence="1">The sequence shown here is derived from an EMBL/GenBank/DDBJ whole genome shotgun (WGS) entry which is preliminary data.</text>
</comment>
<dbReference type="Proteomes" id="UP000784294">
    <property type="component" value="Unassembled WGS sequence"/>
</dbReference>
<reference evidence="1" key="1">
    <citation type="submission" date="2018-11" db="EMBL/GenBank/DDBJ databases">
        <authorList>
            <consortium name="Pathogen Informatics"/>
        </authorList>
    </citation>
    <scope>NUCLEOTIDE SEQUENCE</scope>
</reference>
<name>A0A448XNM1_9PLAT</name>
<evidence type="ECO:0000313" key="2">
    <source>
        <dbReference type="Proteomes" id="UP000784294"/>
    </source>
</evidence>
<dbReference type="EMBL" id="CAAALY010267958">
    <property type="protein sequence ID" value="VEL41124.1"/>
    <property type="molecule type" value="Genomic_DNA"/>
</dbReference>
<sequence>MHHNFIIYNCFQPFLVLSDVSGGRRAEVFDIDFAPSLFNTSKRLSANGHLSENFLSDSCLNEDISEPPLLLATVCERPDGGTLRIWRIPFPPSANSGILPKSLRAISRLKGRPATKRSVKNARLMHADTHHSVYSHQQQKSRPDYRLLDDLPSSGRTFEASESSLNPDASVLQGAVILEESVPHAEAWASKEQIRIPVQESPKDSLNSPTMNRKTIVKSVCHCIYMNIIVSDH</sequence>
<keyword evidence="2" id="KW-1185">Reference proteome</keyword>
<accession>A0A448XNM1</accession>
<gene>
    <name evidence="1" type="ORF">PXEA_LOCUS34564</name>
</gene>
<protein>
    <submittedName>
        <fullName evidence="1">Uncharacterized protein</fullName>
    </submittedName>
</protein>
<organism evidence="1 2">
    <name type="scientific">Protopolystoma xenopodis</name>
    <dbReference type="NCBI Taxonomy" id="117903"/>
    <lineage>
        <taxon>Eukaryota</taxon>
        <taxon>Metazoa</taxon>
        <taxon>Spiralia</taxon>
        <taxon>Lophotrochozoa</taxon>
        <taxon>Platyhelminthes</taxon>
        <taxon>Monogenea</taxon>
        <taxon>Polyopisthocotylea</taxon>
        <taxon>Polystomatidea</taxon>
        <taxon>Polystomatidae</taxon>
        <taxon>Protopolystoma</taxon>
    </lineage>
</organism>
<dbReference type="AlphaFoldDB" id="A0A448XNM1"/>
<proteinExistence type="predicted"/>
<evidence type="ECO:0000313" key="1">
    <source>
        <dbReference type="EMBL" id="VEL41124.1"/>
    </source>
</evidence>